<sequence>MKQGLLTITGKMSGNESDTGRTVKRSHLPCVGDRRKNIL</sequence>
<reference evidence="2" key="1">
    <citation type="journal article" date="2021" name="Proc. Natl. Acad. Sci. U.S.A.">
        <title>A Catalog of Tens of Thousands of Viruses from Human Metagenomes Reveals Hidden Associations with Chronic Diseases.</title>
        <authorList>
            <person name="Tisza M.J."/>
            <person name="Buck C.B."/>
        </authorList>
    </citation>
    <scope>NUCLEOTIDE SEQUENCE</scope>
    <source>
        <strain evidence="2">Ct0YK8</strain>
    </source>
</reference>
<organism evidence="2">
    <name type="scientific">Caudovirales sp. ct0YK8</name>
    <dbReference type="NCBI Taxonomy" id="2826764"/>
    <lineage>
        <taxon>Viruses</taxon>
        <taxon>Duplodnaviria</taxon>
        <taxon>Heunggongvirae</taxon>
        <taxon>Uroviricota</taxon>
        <taxon>Caudoviricetes</taxon>
    </lineage>
</organism>
<name>A0A8S5NR00_9CAUD</name>
<feature type="region of interest" description="Disordered" evidence="1">
    <location>
        <begin position="1"/>
        <end position="24"/>
    </location>
</feature>
<protein>
    <submittedName>
        <fullName evidence="2">Uncharacterized protein</fullName>
    </submittedName>
</protein>
<accession>A0A8S5NR00</accession>
<proteinExistence type="predicted"/>
<evidence type="ECO:0000256" key="1">
    <source>
        <dbReference type="SAM" id="MobiDB-lite"/>
    </source>
</evidence>
<evidence type="ECO:0000313" key="2">
    <source>
        <dbReference type="EMBL" id="DAD96722.1"/>
    </source>
</evidence>
<dbReference type="EMBL" id="BK015222">
    <property type="protein sequence ID" value="DAD96722.1"/>
    <property type="molecule type" value="Genomic_DNA"/>
</dbReference>